<gene>
    <name evidence="2" type="ORF">SAMEA4364220_00066</name>
</gene>
<sequence>MLNFYKKFSLETFILFILLIILLALSPFIPKEYSYENHLFENLEVVVLIIGFILSLGKTLFTPLYDSIKFYIAFSIIFILMAMRELSWGRVFYPIGIGNSGEEIFIKVQELWYFDILYPLITILVIITLGLLLYFYYQSTIKGIDWNVPAVETVLFIILSILSQCVFDRELIPYLAPYNQNLEEFCELFAYISLIFICLKIKFTKHYIRINYFKMF</sequence>
<dbReference type="GeneID" id="78506113"/>
<dbReference type="Proteomes" id="UP000215383">
    <property type="component" value="Chromosome 1"/>
</dbReference>
<protein>
    <submittedName>
        <fullName evidence="2">Uncharacterized protein</fullName>
    </submittedName>
</protein>
<evidence type="ECO:0000256" key="1">
    <source>
        <dbReference type="SAM" id="Phobius"/>
    </source>
</evidence>
<keyword evidence="1" id="KW-0472">Membrane</keyword>
<dbReference type="RefSeq" id="WP_027890406.1">
    <property type="nucleotide sequence ID" value="NZ_LT906446.1"/>
</dbReference>
<organism evidence="2 3">
    <name type="scientific">Megamonas hypermegale</name>
    <dbReference type="NCBI Taxonomy" id="158847"/>
    <lineage>
        <taxon>Bacteria</taxon>
        <taxon>Bacillati</taxon>
        <taxon>Bacillota</taxon>
        <taxon>Negativicutes</taxon>
        <taxon>Selenomonadales</taxon>
        <taxon>Selenomonadaceae</taxon>
        <taxon>Megamonas</taxon>
    </lineage>
</organism>
<feature type="transmembrane region" description="Helical" evidence="1">
    <location>
        <begin position="42"/>
        <end position="61"/>
    </location>
</feature>
<name>A0A239T7M5_9FIRM</name>
<feature type="transmembrane region" description="Helical" evidence="1">
    <location>
        <begin position="182"/>
        <end position="199"/>
    </location>
</feature>
<evidence type="ECO:0000313" key="2">
    <source>
        <dbReference type="EMBL" id="SNU93727.1"/>
    </source>
</evidence>
<dbReference type="eggNOG" id="ENOG5033DME">
    <property type="taxonomic scope" value="Bacteria"/>
</dbReference>
<dbReference type="EMBL" id="LT906446">
    <property type="protein sequence ID" value="SNU93727.1"/>
    <property type="molecule type" value="Genomic_DNA"/>
</dbReference>
<feature type="transmembrane region" description="Helical" evidence="1">
    <location>
        <begin position="116"/>
        <end position="137"/>
    </location>
</feature>
<feature type="transmembrane region" description="Helical" evidence="1">
    <location>
        <begin position="144"/>
        <end position="162"/>
    </location>
</feature>
<accession>A0A239T7M5</accession>
<keyword evidence="3" id="KW-1185">Reference proteome</keyword>
<keyword evidence="1" id="KW-1133">Transmembrane helix</keyword>
<proteinExistence type="predicted"/>
<keyword evidence="1" id="KW-0812">Transmembrane</keyword>
<feature type="transmembrane region" description="Helical" evidence="1">
    <location>
        <begin position="68"/>
        <end position="84"/>
    </location>
</feature>
<dbReference type="AlphaFoldDB" id="A0A239T7M5"/>
<reference evidence="2 3" key="1">
    <citation type="submission" date="2017-06" db="EMBL/GenBank/DDBJ databases">
        <authorList>
            <consortium name="Pathogen Informatics"/>
        </authorList>
    </citation>
    <scope>NUCLEOTIDE SEQUENCE [LARGE SCALE GENOMIC DNA]</scope>
    <source>
        <strain evidence="2 3">NCTC10570</strain>
    </source>
</reference>
<feature type="transmembrane region" description="Helical" evidence="1">
    <location>
        <begin position="12"/>
        <end position="30"/>
    </location>
</feature>
<evidence type="ECO:0000313" key="3">
    <source>
        <dbReference type="Proteomes" id="UP000215383"/>
    </source>
</evidence>